<dbReference type="Proteomes" id="UP000693946">
    <property type="component" value="Linkage Group LG3"/>
</dbReference>
<sequence>MFNRLLLCRSRLPTLTKPLSTPDSKGLWAVEPESVCTKVAYTFLTTISASLASGESVCILYKFKCSFAAKIQQLWMERWTSPKDFILHVHLFLCGNSEKQKELDNVQVGTACVRDVTYLKQSVVFKFASSSSSKQKLVIPATPYMDIYLSSNCLFCFVKPVDLLFLLFPLPPSSLHLPSPPPPPLFSSQPIVFLP</sequence>
<comment type="caution">
    <text evidence="1">The sequence shown here is derived from an EMBL/GenBank/DDBJ whole genome shotgun (WGS) entry which is preliminary data.</text>
</comment>
<evidence type="ECO:0000313" key="1">
    <source>
        <dbReference type="EMBL" id="KAG7497788.1"/>
    </source>
</evidence>
<proteinExistence type="predicted"/>
<protein>
    <submittedName>
        <fullName evidence="1">Uncharacterized protein</fullName>
    </submittedName>
</protein>
<keyword evidence="2" id="KW-1185">Reference proteome</keyword>
<organism evidence="1 2">
    <name type="scientific">Solea senegalensis</name>
    <name type="common">Senegalese sole</name>
    <dbReference type="NCBI Taxonomy" id="28829"/>
    <lineage>
        <taxon>Eukaryota</taxon>
        <taxon>Metazoa</taxon>
        <taxon>Chordata</taxon>
        <taxon>Craniata</taxon>
        <taxon>Vertebrata</taxon>
        <taxon>Euteleostomi</taxon>
        <taxon>Actinopterygii</taxon>
        <taxon>Neopterygii</taxon>
        <taxon>Teleostei</taxon>
        <taxon>Neoteleostei</taxon>
        <taxon>Acanthomorphata</taxon>
        <taxon>Carangaria</taxon>
        <taxon>Pleuronectiformes</taxon>
        <taxon>Pleuronectoidei</taxon>
        <taxon>Soleidae</taxon>
        <taxon>Solea</taxon>
    </lineage>
</organism>
<dbReference type="EMBL" id="JAGKHQ010000015">
    <property type="protein sequence ID" value="KAG7497788.1"/>
    <property type="molecule type" value="Genomic_DNA"/>
</dbReference>
<gene>
    <name evidence="1" type="ORF">JOB18_044034</name>
</gene>
<reference evidence="1 2" key="1">
    <citation type="journal article" date="2021" name="Sci. Rep.">
        <title>Chromosome anchoring in Senegalese sole (Solea senegalensis) reveals sex-associated markers and genome rearrangements in flatfish.</title>
        <authorList>
            <person name="Guerrero-Cozar I."/>
            <person name="Gomez-Garrido J."/>
            <person name="Berbel C."/>
            <person name="Martinez-Blanch J.F."/>
            <person name="Alioto T."/>
            <person name="Claros M.G."/>
            <person name="Gagnaire P.A."/>
            <person name="Manchado M."/>
        </authorList>
    </citation>
    <scope>NUCLEOTIDE SEQUENCE [LARGE SCALE GENOMIC DNA]</scope>
    <source>
        <strain evidence="1">Sse05_10M</strain>
    </source>
</reference>
<dbReference type="AlphaFoldDB" id="A0AAV6QZH9"/>
<evidence type="ECO:0000313" key="2">
    <source>
        <dbReference type="Proteomes" id="UP000693946"/>
    </source>
</evidence>
<accession>A0AAV6QZH9</accession>
<name>A0AAV6QZH9_SOLSE</name>